<accession>A0A916JZ02</accession>
<feature type="transmembrane region" description="Helical" evidence="10">
    <location>
        <begin position="6"/>
        <end position="23"/>
    </location>
</feature>
<dbReference type="PANTHER" id="PTHR30309:SF0">
    <property type="entry name" value="GLYCEROL-3-PHOSPHATE ACYLTRANSFERASE-RELATED"/>
    <property type="match status" value="1"/>
</dbReference>
<evidence type="ECO:0000313" key="11">
    <source>
        <dbReference type="EMBL" id="CAG7611760.1"/>
    </source>
</evidence>
<evidence type="ECO:0000313" key="12">
    <source>
        <dbReference type="Proteomes" id="UP000693672"/>
    </source>
</evidence>
<evidence type="ECO:0000256" key="7">
    <source>
        <dbReference type="ARBA" id="ARBA00023136"/>
    </source>
</evidence>
<dbReference type="EC" id="2.3.1.275" evidence="10"/>
<dbReference type="GO" id="GO:0043772">
    <property type="term" value="F:acyl-phosphate glycerol-3-phosphate acyltransferase activity"/>
    <property type="evidence" value="ECO:0007669"/>
    <property type="project" value="UniProtKB-UniRule"/>
</dbReference>
<comment type="caution">
    <text evidence="11">The sequence shown here is derived from an EMBL/GenBank/DDBJ whole genome shotgun (WGS) entry which is preliminary data.</text>
</comment>
<comment type="subunit">
    <text evidence="10">Probably interacts with PlsX.</text>
</comment>
<keyword evidence="4 10" id="KW-0812">Transmembrane</keyword>
<feature type="transmembrane region" description="Helical" evidence="10">
    <location>
        <begin position="54"/>
        <end position="74"/>
    </location>
</feature>
<proteinExistence type="inferred from homology"/>
<dbReference type="AlphaFoldDB" id="A0A916JZ02"/>
<keyword evidence="3 10" id="KW-0808">Transferase</keyword>
<dbReference type="PANTHER" id="PTHR30309">
    <property type="entry name" value="INNER MEMBRANE PROTEIN YGIH"/>
    <property type="match status" value="1"/>
</dbReference>
<reference evidence="11" key="1">
    <citation type="submission" date="2021-06" db="EMBL/GenBank/DDBJ databases">
        <authorList>
            <person name="Criscuolo A."/>
        </authorList>
    </citation>
    <scope>NUCLEOTIDE SEQUENCE</scope>
    <source>
        <strain evidence="11">CIP111600</strain>
    </source>
</reference>
<evidence type="ECO:0000256" key="1">
    <source>
        <dbReference type="ARBA" id="ARBA00022475"/>
    </source>
</evidence>
<keyword evidence="12" id="KW-1185">Reference proteome</keyword>
<dbReference type="InterPro" id="IPR003811">
    <property type="entry name" value="G3P_acylTferase_PlsY"/>
</dbReference>
<keyword evidence="6 10" id="KW-0443">Lipid metabolism</keyword>
<sequence>MVSYASLLIGYLLGSVSFSYLAGKLLKGIDIRQHGSGNAGATNTLRVLGKGPGITVLLLDMLKGVAAVWIGGLLSGGDALIQVLAGLCVIAGHNWPVFFGFRGGKGIATTIGVMVTLAFLPALIAGLVAIATIALTRYVSLGSLLFTAILPILIWFMGYPVAIFILSLLLFVFAWVRHRSNIGKLLTGTENKLGAKRQA</sequence>
<evidence type="ECO:0000256" key="3">
    <source>
        <dbReference type="ARBA" id="ARBA00022679"/>
    </source>
</evidence>
<keyword evidence="2 10" id="KW-0444">Lipid biosynthesis</keyword>
<gene>
    <name evidence="11" type="primary">plsY_1</name>
    <name evidence="10" type="synonym">plsY</name>
    <name evidence="11" type="ORF">PAESOLCIP111_01430</name>
</gene>
<evidence type="ECO:0000256" key="4">
    <source>
        <dbReference type="ARBA" id="ARBA00022692"/>
    </source>
</evidence>
<keyword evidence="7 10" id="KW-0472">Membrane</keyword>
<organism evidence="11 12">
    <name type="scientific">Paenibacillus solanacearum</name>
    <dbReference type="NCBI Taxonomy" id="2048548"/>
    <lineage>
        <taxon>Bacteria</taxon>
        <taxon>Bacillati</taxon>
        <taxon>Bacillota</taxon>
        <taxon>Bacilli</taxon>
        <taxon>Bacillales</taxon>
        <taxon>Paenibacillaceae</taxon>
        <taxon>Paenibacillus</taxon>
    </lineage>
</organism>
<feature type="transmembrane region" description="Helical" evidence="10">
    <location>
        <begin position="113"/>
        <end position="136"/>
    </location>
</feature>
<evidence type="ECO:0000256" key="10">
    <source>
        <dbReference type="HAMAP-Rule" id="MF_01043"/>
    </source>
</evidence>
<dbReference type="SMART" id="SM01207">
    <property type="entry name" value="G3P_acyltransf"/>
    <property type="match status" value="1"/>
</dbReference>
<comment type="catalytic activity">
    <reaction evidence="10">
        <text>an acyl phosphate + sn-glycerol 3-phosphate = a 1-acyl-sn-glycero-3-phosphate + phosphate</text>
        <dbReference type="Rhea" id="RHEA:34075"/>
        <dbReference type="ChEBI" id="CHEBI:43474"/>
        <dbReference type="ChEBI" id="CHEBI:57597"/>
        <dbReference type="ChEBI" id="CHEBI:57970"/>
        <dbReference type="ChEBI" id="CHEBI:59918"/>
        <dbReference type="EC" id="2.3.1.275"/>
    </reaction>
</comment>
<evidence type="ECO:0000256" key="9">
    <source>
        <dbReference type="ARBA" id="ARBA00023264"/>
    </source>
</evidence>
<keyword evidence="5 10" id="KW-1133">Transmembrane helix</keyword>
<dbReference type="HAMAP" id="MF_01043">
    <property type="entry name" value="PlsY"/>
    <property type="match status" value="1"/>
</dbReference>
<comment type="function">
    <text evidence="10">Catalyzes the transfer of an acyl group from acyl-phosphate (acyl-PO(4)) to glycerol-3-phosphate (G3P) to form lysophosphatidic acid (LPA). This enzyme utilizes acyl-phosphate as fatty acyl donor, but not acyl-CoA or acyl-ACP.</text>
</comment>
<keyword evidence="8 10" id="KW-0594">Phospholipid biosynthesis</keyword>
<dbReference type="RefSeq" id="WP_218091231.1">
    <property type="nucleotide sequence ID" value="NZ_CAJVAS010000004.1"/>
</dbReference>
<dbReference type="Proteomes" id="UP000693672">
    <property type="component" value="Unassembled WGS sequence"/>
</dbReference>
<dbReference type="GO" id="GO:0005886">
    <property type="term" value="C:plasma membrane"/>
    <property type="evidence" value="ECO:0007669"/>
    <property type="project" value="UniProtKB-SubCell"/>
</dbReference>
<protein>
    <recommendedName>
        <fullName evidence="10">Glycerol-3-phosphate acyltransferase</fullName>
    </recommendedName>
    <alternativeName>
        <fullName evidence="10">Acyl-PO4 G3P acyltransferase</fullName>
    </alternativeName>
    <alternativeName>
        <fullName evidence="10">Acyl-phosphate--glycerol-3-phosphate acyltransferase</fullName>
    </alternativeName>
    <alternativeName>
        <fullName evidence="10">G3P acyltransferase</fullName>
        <shortName evidence="10">GPAT</shortName>
        <ecNumber evidence="10">2.3.1.275</ecNumber>
    </alternativeName>
    <alternativeName>
        <fullName evidence="10">Lysophosphatidic acid synthase</fullName>
        <shortName evidence="10">LPA synthase</shortName>
    </alternativeName>
</protein>
<feature type="transmembrane region" description="Helical" evidence="10">
    <location>
        <begin position="148"/>
        <end position="176"/>
    </location>
</feature>
<evidence type="ECO:0000256" key="8">
    <source>
        <dbReference type="ARBA" id="ARBA00023209"/>
    </source>
</evidence>
<name>A0A916JZ02_9BACL</name>
<comment type="similarity">
    <text evidence="10">Belongs to the PlsY family.</text>
</comment>
<keyword evidence="1 10" id="KW-1003">Cell membrane</keyword>
<comment type="subcellular location">
    <subcellularLocation>
        <location evidence="10">Cell membrane</location>
        <topology evidence="10">Multi-pass membrane protein</topology>
    </subcellularLocation>
</comment>
<keyword evidence="9 10" id="KW-1208">Phospholipid metabolism</keyword>
<dbReference type="EMBL" id="CAJVAS010000004">
    <property type="protein sequence ID" value="CAG7611760.1"/>
    <property type="molecule type" value="Genomic_DNA"/>
</dbReference>
<dbReference type="GO" id="GO:0008654">
    <property type="term" value="P:phospholipid biosynthetic process"/>
    <property type="evidence" value="ECO:0007669"/>
    <property type="project" value="UniProtKB-UniRule"/>
</dbReference>
<keyword evidence="11" id="KW-0012">Acyltransferase</keyword>
<comment type="pathway">
    <text evidence="10">Lipid metabolism; phospholipid metabolism.</text>
</comment>
<dbReference type="NCBIfam" id="TIGR00023">
    <property type="entry name" value="glycerol-3-phosphate 1-O-acyltransferase PlsY"/>
    <property type="match status" value="1"/>
</dbReference>
<evidence type="ECO:0000256" key="5">
    <source>
        <dbReference type="ARBA" id="ARBA00022989"/>
    </source>
</evidence>
<evidence type="ECO:0000256" key="2">
    <source>
        <dbReference type="ARBA" id="ARBA00022516"/>
    </source>
</evidence>
<feature type="transmembrane region" description="Helical" evidence="10">
    <location>
        <begin position="80"/>
        <end position="101"/>
    </location>
</feature>
<evidence type="ECO:0000256" key="6">
    <source>
        <dbReference type="ARBA" id="ARBA00023098"/>
    </source>
</evidence>
<dbReference type="Pfam" id="PF02660">
    <property type="entry name" value="G3P_acyltransf"/>
    <property type="match status" value="1"/>
</dbReference>